<comment type="caution">
    <text evidence="1">The sequence shown here is derived from an EMBL/GenBank/DDBJ whole genome shotgun (WGS) entry which is preliminary data.</text>
</comment>
<keyword evidence="2" id="KW-1185">Reference proteome</keyword>
<proteinExistence type="predicted"/>
<accession>A0A9W9TM75</accession>
<gene>
    <name evidence="1" type="ORF">N7468_007460</name>
</gene>
<protein>
    <submittedName>
        <fullName evidence="1">Uncharacterized protein</fullName>
    </submittedName>
</protein>
<dbReference type="AlphaFoldDB" id="A0A9W9TM75"/>
<name>A0A9W9TM75_9EURO</name>
<sequence>MGNLNSELSLFTYPFPVYQQFGRATDKDLLRTSLILGQGLLLSKYQNSGSKFNSGSFGPSKRSAKGKNDITIKDVESQENILENDGNRDKLHDKGIAMGNIRRTDQVTIDYETASGQDHSQDSW</sequence>
<reference evidence="1" key="1">
    <citation type="submission" date="2022-11" db="EMBL/GenBank/DDBJ databases">
        <authorList>
            <person name="Petersen C."/>
        </authorList>
    </citation>
    <scope>NUCLEOTIDE SEQUENCE</scope>
    <source>
        <strain evidence="1">IBT 19713</strain>
    </source>
</reference>
<dbReference type="Proteomes" id="UP001150941">
    <property type="component" value="Unassembled WGS sequence"/>
</dbReference>
<dbReference type="RefSeq" id="XP_058329646.1">
    <property type="nucleotide sequence ID" value="XM_058476756.1"/>
</dbReference>
<dbReference type="OrthoDB" id="5331848at2759"/>
<dbReference type="EMBL" id="JAPQKS010000005">
    <property type="protein sequence ID" value="KAJ5226235.1"/>
    <property type="molecule type" value="Genomic_DNA"/>
</dbReference>
<reference evidence="1" key="2">
    <citation type="journal article" date="2023" name="IMA Fungus">
        <title>Comparative genomic study of the Penicillium genus elucidates a diverse pangenome and 15 lateral gene transfer events.</title>
        <authorList>
            <person name="Petersen C."/>
            <person name="Sorensen T."/>
            <person name="Nielsen M.R."/>
            <person name="Sondergaard T.E."/>
            <person name="Sorensen J.L."/>
            <person name="Fitzpatrick D.A."/>
            <person name="Frisvad J.C."/>
            <person name="Nielsen K.L."/>
        </authorList>
    </citation>
    <scope>NUCLEOTIDE SEQUENCE</scope>
    <source>
        <strain evidence="1">IBT 19713</strain>
    </source>
</reference>
<organism evidence="1 2">
    <name type="scientific">Penicillium chermesinum</name>
    <dbReference type="NCBI Taxonomy" id="63820"/>
    <lineage>
        <taxon>Eukaryota</taxon>
        <taxon>Fungi</taxon>
        <taxon>Dikarya</taxon>
        <taxon>Ascomycota</taxon>
        <taxon>Pezizomycotina</taxon>
        <taxon>Eurotiomycetes</taxon>
        <taxon>Eurotiomycetidae</taxon>
        <taxon>Eurotiales</taxon>
        <taxon>Aspergillaceae</taxon>
        <taxon>Penicillium</taxon>
    </lineage>
</organism>
<dbReference type="GeneID" id="83204059"/>
<evidence type="ECO:0000313" key="2">
    <source>
        <dbReference type="Proteomes" id="UP001150941"/>
    </source>
</evidence>
<evidence type="ECO:0000313" key="1">
    <source>
        <dbReference type="EMBL" id="KAJ5226235.1"/>
    </source>
</evidence>